<evidence type="ECO:0000259" key="1">
    <source>
        <dbReference type="PROSITE" id="PS50173"/>
    </source>
</evidence>
<dbReference type="InterPro" id="IPR001126">
    <property type="entry name" value="UmuC"/>
</dbReference>
<gene>
    <name evidence="2" type="ORF">BN980_GECA15s01297g</name>
</gene>
<dbReference type="GO" id="GO:0006281">
    <property type="term" value="P:DNA repair"/>
    <property type="evidence" value="ECO:0007669"/>
    <property type="project" value="InterPro"/>
</dbReference>
<dbReference type="EMBL" id="CCBN010000015">
    <property type="protein sequence ID" value="CDO56445.1"/>
    <property type="molecule type" value="Genomic_DNA"/>
</dbReference>
<dbReference type="Gene3D" id="3.30.70.270">
    <property type="match status" value="1"/>
</dbReference>
<accession>A0A0J9XGN3</accession>
<dbReference type="GO" id="GO:0003684">
    <property type="term" value="F:damaged DNA binding"/>
    <property type="evidence" value="ECO:0007669"/>
    <property type="project" value="InterPro"/>
</dbReference>
<dbReference type="PANTHER" id="PTHR46404">
    <property type="entry name" value="DNA POLYMERASE IOTA"/>
    <property type="match status" value="1"/>
</dbReference>
<dbReference type="Pfam" id="PF00817">
    <property type="entry name" value="IMS"/>
    <property type="match status" value="1"/>
</dbReference>
<dbReference type="PROSITE" id="PS50173">
    <property type="entry name" value="UMUC"/>
    <property type="match status" value="1"/>
</dbReference>
<dbReference type="STRING" id="1173061.A0A0J9XGN3"/>
<name>A0A0J9XGN3_GEOCN</name>
<sequence length="534" mass="58575">MGKRIILAVDFDAFYCAVEEKRDPTLVGAPFIVYQKDCIATLSYPARELGLHKLGSVAAAVRAHPHVRLVNGESLAPYREQGKRLWTFVRAALPGCTIERLGLEEMWIDVTALVESNLAALIEADVLFKGLSEEVTDGLDQGVRLSLATAAAAPEATTGPGEFGYSDGEESSAAAPLETSFLCEDFFFQTPAHVFPTSHGATMPAFLQTESPNPEEFYLDFKLYIASHIARELMLRISLGLGYSCSMGVATNKTLAKMVGSLHKPGGLTVLISSAAREFMGVCHVHKVPYFGAKSRHTLQDAMGHDSARDGDLRVESVWQRYDRRQFSELYPPGQGDKLWALLQGEDDTPVRKTGRVQKQVSIEDTYKELTSIPLAEQALQPLLESLLRQLRVDMIGDDGAWLGFPTVLRLAVRVSTGPSTVSNRVSHSHTLTSFAPFYTLPELETSRDLAALAERMRHSLVVPMLHKLCVGQGFRLTGTGPIYFQLLNVAATGVVARKPVITSAAVKPAPTGPIRSAKPARQRKMLDFYFTRK</sequence>
<organism evidence="2 3">
    <name type="scientific">Geotrichum candidum</name>
    <name type="common">Oospora lactis</name>
    <name type="synonym">Dipodascus geotrichum</name>
    <dbReference type="NCBI Taxonomy" id="1173061"/>
    <lineage>
        <taxon>Eukaryota</taxon>
        <taxon>Fungi</taxon>
        <taxon>Dikarya</taxon>
        <taxon>Ascomycota</taxon>
        <taxon>Saccharomycotina</taxon>
        <taxon>Dipodascomycetes</taxon>
        <taxon>Dipodascales</taxon>
        <taxon>Dipodascaceae</taxon>
        <taxon>Geotrichum</taxon>
    </lineage>
</organism>
<reference evidence="2" key="1">
    <citation type="submission" date="2014-03" db="EMBL/GenBank/DDBJ databases">
        <authorList>
            <person name="Casaregola S."/>
        </authorList>
    </citation>
    <scope>NUCLEOTIDE SEQUENCE [LARGE SCALE GENOMIC DNA]</scope>
    <source>
        <strain evidence="2">CLIB 918</strain>
    </source>
</reference>
<protein>
    <recommendedName>
        <fullName evidence="1">UmuC domain-containing protein</fullName>
    </recommendedName>
</protein>
<evidence type="ECO:0000313" key="2">
    <source>
        <dbReference type="EMBL" id="CDO56445.1"/>
    </source>
</evidence>
<dbReference type="InterPro" id="IPR043128">
    <property type="entry name" value="Rev_trsase/Diguanyl_cyclase"/>
</dbReference>
<dbReference type="Gene3D" id="3.30.1490.100">
    <property type="entry name" value="DNA polymerase, Y-family, little finger domain"/>
    <property type="match status" value="1"/>
</dbReference>
<dbReference type="OrthoDB" id="447129at2759"/>
<dbReference type="SUPFAM" id="SSF56672">
    <property type="entry name" value="DNA/RNA polymerases"/>
    <property type="match status" value="1"/>
</dbReference>
<proteinExistence type="predicted"/>
<dbReference type="GO" id="GO:0070987">
    <property type="term" value="P:error-free translesion synthesis"/>
    <property type="evidence" value="ECO:0007669"/>
    <property type="project" value="UniProtKB-ARBA"/>
</dbReference>
<dbReference type="AlphaFoldDB" id="A0A0J9XGN3"/>
<dbReference type="Proteomes" id="UP000242525">
    <property type="component" value="Unassembled WGS sequence"/>
</dbReference>
<dbReference type="PANTHER" id="PTHR46404:SF1">
    <property type="entry name" value="DNA POLYMERASE IOTA"/>
    <property type="match status" value="1"/>
</dbReference>
<keyword evidence="3" id="KW-1185">Reference proteome</keyword>
<feature type="domain" description="UmuC" evidence="1">
    <location>
        <begin position="6"/>
        <end position="292"/>
    </location>
</feature>
<comment type="caution">
    <text evidence="2">The sequence shown here is derived from an EMBL/GenBank/DDBJ whole genome shotgun (WGS) entry which is preliminary data.</text>
</comment>
<dbReference type="InterPro" id="IPR036775">
    <property type="entry name" value="DNA_pol_Y-fam_lit_finger_sf"/>
</dbReference>
<dbReference type="InterPro" id="IPR043502">
    <property type="entry name" value="DNA/RNA_pol_sf"/>
</dbReference>
<dbReference type="GO" id="GO:0003887">
    <property type="term" value="F:DNA-directed DNA polymerase activity"/>
    <property type="evidence" value="ECO:0007669"/>
    <property type="project" value="TreeGrafter"/>
</dbReference>
<evidence type="ECO:0000313" key="3">
    <source>
        <dbReference type="Proteomes" id="UP000242525"/>
    </source>
</evidence>
<dbReference type="Gene3D" id="3.40.1170.60">
    <property type="match status" value="1"/>
</dbReference>